<sequence length="882" mass="96573">MQRIRDFAARHWSKLAAFAPNLHIRRRWYHILGLALIGAAGAIPLLGLTSFCTYADKTIFFAPVALAALIAAILTGRFPSLSGLRHFATYPPTWISAIIGLPIISIAYFTVPKLEGRCAGLGKLSGSLPAGELCLWGAAFICSIFAICVIAGRVMNGAKTRSEVAALLKELGRDSREDLGKPNTSPGNSLFIKSIESDAPAANLGVDAFCRRDFAQRIVDHIAAKTAAIAIIGSRGAGKTSLYNFVREFAVGRATTSRPILFVRASLWPYGTVEAGVRGILEQAAGALSSHINMSMIWGLPDAYIDAMETGGFGLARLLRRSRSPEQILGDFNSICSAAGITIVLWVEDIDRFAATAGIDKEERLEPVRALLHAFSTSSAVLPVLVASRLGQGFDLEKLVRRVEYIPSLSRAAVLDILAGFTEEQEKTNPLVNLGIKPNRAWLEFNAHFERTGLSKPSHSLADLLRTPRILKHALRLAKDTWDRLAGEIDLDDVLCLSAIQSTHPRVLDFVRHNIRWLQNPFGEDEKERNAQYAELTRQLESLMSTAPGDMPALLEVLNFVFPGGLQPSGFGMRSKKLQGVSVRSRHADYFERFLIREAPTNADVDTIGEIRKFQSAQSAELPALLFSARQESVAYFSKRLLLEAEASRLLELAFSLAIDLLGTAAMTPLVDSGLREAMSIYDDVHDSAPFDSNVLFSVLARATSRLDVVLMVVDHYAGPSNRPKNTEVVAAPFRTELRNILARELSPDISAAVLATKLRGCNPFMLRSIVWDYSPKEEEPIPEWPRVRESLVQAAGESSDILAHISRLFVSEGAGLSAKGAFTERYAVQEPAFRALFPERHVILDILAAQEHSRSDDIYIQAAHQYSVAQLAKESATPNAS</sequence>
<evidence type="ECO:0000256" key="1">
    <source>
        <dbReference type="SAM" id="Phobius"/>
    </source>
</evidence>
<feature type="transmembrane region" description="Helical" evidence="1">
    <location>
        <begin position="59"/>
        <end position="78"/>
    </location>
</feature>
<dbReference type="Proteomes" id="UP000518300">
    <property type="component" value="Unassembled WGS sequence"/>
</dbReference>
<reference evidence="2 3" key="1">
    <citation type="submission" date="2020-04" db="EMBL/GenBank/DDBJ databases">
        <title>Draft genome of Pyxidicoccus fallax type strain.</title>
        <authorList>
            <person name="Whitworth D.E."/>
        </authorList>
    </citation>
    <scope>NUCLEOTIDE SEQUENCE [LARGE SCALE GENOMIC DNA]</scope>
    <source>
        <strain evidence="2 3">DSM 14698</strain>
    </source>
</reference>
<organism evidence="2 3">
    <name type="scientific">Pyxidicoccus fallax</name>
    <dbReference type="NCBI Taxonomy" id="394095"/>
    <lineage>
        <taxon>Bacteria</taxon>
        <taxon>Pseudomonadati</taxon>
        <taxon>Myxococcota</taxon>
        <taxon>Myxococcia</taxon>
        <taxon>Myxococcales</taxon>
        <taxon>Cystobacterineae</taxon>
        <taxon>Myxococcaceae</taxon>
        <taxon>Pyxidicoccus</taxon>
    </lineage>
</organism>
<dbReference type="AlphaFoldDB" id="A0A848LVP3"/>
<proteinExistence type="predicted"/>
<evidence type="ECO:0000313" key="3">
    <source>
        <dbReference type="Proteomes" id="UP000518300"/>
    </source>
</evidence>
<keyword evidence="3" id="KW-1185">Reference proteome</keyword>
<feature type="transmembrane region" description="Helical" evidence="1">
    <location>
        <begin position="130"/>
        <end position="152"/>
    </location>
</feature>
<evidence type="ECO:0000313" key="2">
    <source>
        <dbReference type="EMBL" id="NMO21690.1"/>
    </source>
</evidence>
<keyword evidence="1" id="KW-1133">Transmembrane helix</keyword>
<comment type="caution">
    <text evidence="2">The sequence shown here is derived from an EMBL/GenBank/DDBJ whole genome shotgun (WGS) entry which is preliminary data.</text>
</comment>
<accession>A0A848LVP3</accession>
<dbReference type="EMBL" id="JABBJJ010000344">
    <property type="protein sequence ID" value="NMO21690.1"/>
    <property type="molecule type" value="Genomic_DNA"/>
</dbReference>
<gene>
    <name evidence="2" type="ORF">HG543_43610</name>
</gene>
<feature type="transmembrane region" description="Helical" evidence="1">
    <location>
        <begin position="90"/>
        <end position="110"/>
    </location>
</feature>
<keyword evidence="1" id="KW-0472">Membrane</keyword>
<dbReference type="SUPFAM" id="SSF52540">
    <property type="entry name" value="P-loop containing nucleoside triphosphate hydrolases"/>
    <property type="match status" value="1"/>
</dbReference>
<keyword evidence="1" id="KW-0812">Transmembrane</keyword>
<feature type="transmembrane region" description="Helical" evidence="1">
    <location>
        <begin position="28"/>
        <end position="47"/>
    </location>
</feature>
<dbReference type="RefSeq" id="WP_169350868.1">
    <property type="nucleotide sequence ID" value="NZ_JABBJJ010000344.1"/>
</dbReference>
<protein>
    <submittedName>
        <fullName evidence="2">Uncharacterized protein</fullName>
    </submittedName>
</protein>
<name>A0A848LVP3_9BACT</name>
<dbReference type="InterPro" id="IPR027417">
    <property type="entry name" value="P-loop_NTPase"/>
</dbReference>